<comment type="cofactor">
    <cofactor evidence="1">
        <name>pyridoxal 5'-phosphate</name>
        <dbReference type="ChEBI" id="CHEBI:597326"/>
    </cofactor>
</comment>
<accession>A0A2V5I1V9</accession>
<dbReference type="InterPro" id="IPR015421">
    <property type="entry name" value="PyrdxlP-dep_Trfase_major"/>
</dbReference>
<protein>
    <submittedName>
        <fullName evidence="4">Putative acetylornithine aminotransferase</fullName>
    </submittedName>
</protein>
<organism evidence="4 5">
    <name type="scientific">Aspergillus indologenus CBS 114.80</name>
    <dbReference type="NCBI Taxonomy" id="1450541"/>
    <lineage>
        <taxon>Eukaryota</taxon>
        <taxon>Fungi</taxon>
        <taxon>Dikarya</taxon>
        <taxon>Ascomycota</taxon>
        <taxon>Pezizomycotina</taxon>
        <taxon>Eurotiomycetes</taxon>
        <taxon>Eurotiomycetidae</taxon>
        <taxon>Eurotiales</taxon>
        <taxon>Aspergillaceae</taxon>
        <taxon>Aspergillus</taxon>
        <taxon>Aspergillus subgen. Circumdati</taxon>
    </lineage>
</organism>
<evidence type="ECO:0000256" key="3">
    <source>
        <dbReference type="RuleBase" id="RU003560"/>
    </source>
</evidence>
<dbReference type="InterPro" id="IPR015422">
    <property type="entry name" value="PyrdxlP-dep_Trfase_small"/>
</dbReference>
<evidence type="ECO:0000256" key="2">
    <source>
        <dbReference type="ARBA" id="ARBA00022898"/>
    </source>
</evidence>
<dbReference type="AlphaFoldDB" id="A0A2V5I1V9"/>
<evidence type="ECO:0000313" key="5">
    <source>
        <dbReference type="Proteomes" id="UP000248817"/>
    </source>
</evidence>
<dbReference type="SUPFAM" id="SSF53383">
    <property type="entry name" value="PLP-dependent transferases"/>
    <property type="match status" value="1"/>
</dbReference>
<dbReference type="Gene3D" id="3.40.640.10">
    <property type="entry name" value="Type I PLP-dependent aspartate aminotransferase-like (Major domain)"/>
    <property type="match status" value="1"/>
</dbReference>
<evidence type="ECO:0000256" key="1">
    <source>
        <dbReference type="ARBA" id="ARBA00001933"/>
    </source>
</evidence>
<dbReference type="InterPro" id="IPR005814">
    <property type="entry name" value="Aminotrans_3"/>
</dbReference>
<dbReference type="EMBL" id="KZ825521">
    <property type="protein sequence ID" value="PYI30061.1"/>
    <property type="molecule type" value="Genomic_DNA"/>
</dbReference>
<evidence type="ECO:0000313" key="4">
    <source>
        <dbReference type="EMBL" id="PYI30061.1"/>
    </source>
</evidence>
<dbReference type="InterPro" id="IPR015424">
    <property type="entry name" value="PyrdxlP-dep_Trfase"/>
</dbReference>
<dbReference type="Proteomes" id="UP000248817">
    <property type="component" value="Unassembled WGS sequence"/>
</dbReference>
<dbReference type="GO" id="GO:0008483">
    <property type="term" value="F:transaminase activity"/>
    <property type="evidence" value="ECO:0007669"/>
    <property type="project" value="UniProtKB-KW"/>
</dbReference>
<gene>
    <name evidence="4" type="ORF">BP00DRAFT_347196</name>
</gene>
<proteinExistence type="inferred from homology"/>
<dbReference type="GO" id="GO:0030170">
    <property type="term" value="F:pyridoxal phosphate binding"/>
    <property type="evidence" value="ECO:0007669"/>
    <property type="project" value="InterPro"/>
</dbReference>
<dbReference type="Gene3D" id="3.90.1150.10">
    <property type="entry name" value="Aspartate Aminotransferase, domain 1"/>
    <property type="match status" value="1"/>
</dbReference>
<keyword evidence="2 3" id="KW-0663">Pyridoxal phosphate</keyword>
<comment type="similarity">
    <text evidence="3">Belongs to the class-III pyridoxal-phosphate-dependent aminotransferase family.</text>
</comment>
<dbReference type="Pfam" id="PF00202">
    <property type="entry name" value="Aminotran_3"/>
    <property type="match status" value="1"/>
</dbReference>
<dbReference type="PANTHER" id="PTHR43713:SF3">
    <property type="entry name" value="GLUTAMATE-1-SEMIALDEHYDE 2,1-AMINOMUTASE 1, CHLOROPLASTIC-RELATED"/>
    <property type="match status" value="1"/>
</dbReference>
<keyword evidence="4" id="KW-0808">Transferase</keyword>
<dbReference type="PANTHER" id="PTHR43713">
    <property type="entry name" value="GLUTAMATE-1-SEMIALDEHYDE 2,1-AMINOMUTASE"/>
    <property type="match status" value="1"/>
</dbReference>
<reference evidence="4 5" key="1">
    <citation type="submission" date="2018-02" db="EMBL/GenBank/DDBJ databases">
        <title>The genomes of Aspergillus section Nigri reveals drivers in fungal speciation.</title>
        <authorList>
            <consortium name="DOE Joint Genome Institute"/>
            <person name="Vesth T.C."/>
            <person name="Nybo J."/>
            <person name="Theobald S."/>
            <person name="Brandl J."/>
            <person name="Frisvad J.C."/>
            <person name="Nielsen K.F."/>
            <person name="Lyhne E.K."/>
            <person name="Kogle M.E."/>
            <person name="Kuo A."/>
            <person name="Riley R."/>
            <person name="Clum A."/>
            <person name="Nolan M."/>
            <person name="Lipzen A."/>
            <person name="Salamov A."/>
            <person name="Henrissat B."/>
            <person name="Wiebenga A."/>
            <person name="De vries R.P."/>
            <person name="Grigoriev I.V."/>
            <person name="Mortensen U.H."/>
            <person name="Andersen M.R."/>
            <person name="Baker S.E."/>
        </authorList>
    </citation>
    <scope>NUCLEOTIDE SEQUENCE [LARGE SCALE GENOMIC DNA]</scope>
    <source>
        <strain evidence="4 5">CBS 114.80</strain>
    </source>
</reference>
<keyword evidence="4" id="KW-0032">Aminotransferase</keyword>
<keyword evidence="5" id="KW-1185">Reference proteome</keyword>
<name>A0A2V5I1V9_9EURO</name>
<sequence>MTGLLRTKLQQLIDEFVGANPRSQAAYERACNVLPAGNTRSVLAAEPYPLTLQSGHDAYVTSVDGREYLDFVSDFTAGLYGHSHAHIQRAITDAAATGFSLGGVIEQEAQLGEILQTRFQSLERVRYCNSGTEANTLALATARAFTGRNKILVFDRGYHGGTISFPGTGAHPMNLPHDFVVGRFNDIEHTRPLIDDALAAILVEPMQMAGGVRPASVPFLQFLRDAATAVGAVLIFDEVVTSRLHYHGLQGALGVYPDMTTLGKYLGGGFSFGAFGGRAEIMDLFDPVVRGDRVLHHSGTFNNNVFTMTAAVAAAELVTEPALRALNRLGDGLRGKANAILQQAGMEHLVFFVGYGSTVGIGFGGEGEGELGPALREVLYFTLLQQGILIGRRGFLCLNLAYTDAQVERFLDVLQRFVAEWASLLKEL</sequence>